<dbReference type="RefSeq" id="WP_311193324.1">
    <property type="nucleotide sequence ID" value="NZ_CP115541.1"/>
</dbReference>
<reference evidence="2 3" key="1">
    <citation type="submission" date="2022-12" db="EMBL/GenBank/DDBJ databases">
        <title>Two new species, Stenotrophomonas aracearum and Stenotrophomonas oahuensis, isolated from Anthurium (Araceae family) in Hawaii.</title>
        <authorList>
            <person name="Chunag S.C."/>
            <person name="Dobhal S."/>
            <person name="Alvarez A."/>
            <person name="Arif M."/>
        </authorList>
    </citation>
    <scope>NUCLEOTIDE SEQUENCE [LARGE SCALE GENOMIC DNA]</scope>
    <source>
        <strain evidence="2 3">A5586</strain>
    </source>
</reference>
<evidence type="ECO:0000313" key="2">
    <source>
        <dbReference type="EMBL" id="WNH54212.1"/>
    </source>
</evidence>
<feature type="signal peptide" evidence="1">
    <location>
        <begin position="1"/>
        <end position="20"/>
    </location>
</feature>
<keyword evidence="3" id="KW-1185">Reference proteome</keyword>
<keyword evidence="1" id="KW-0732">Signal</keyword>
<dbReference type="Proteomes" id="UP001302072">
    <property type="component" value="Chromosome"/>
</dbReference>
<evidence type="ECO:0000313" key="3">
    <source>
        <dbReference type="Proteomes" id="UP001302072"/>
    </source>
</evidence>
<gene>
    <name evidence="2" type="ORF">PDM29_08040</name>
</gene>
<name>A0ABY9YTL0_9GAMM</name>
<accession>A0ABY9YTL0</accession>
<feature type="chain" id="PRO_5046684344" evidence="1">
    <location>
        <begin position="21"/>
        <end position="160"/>
    </location>
</feature>
<protein>
    <submittedName>
        <fullName evidence="2">Uncharacterized protein</fullName>
    </submittedName>
</protein>
<sequence>MLLWIRSALALLLASNQAQAASDDPGLVLVQPKERECLDTRNHGRIPLVLTNRSAGRIAFHLSAPGQERNWIHARSFDIDFGPLNSNENVGVVLDEHFPSGRQVRFDPGDQMDVFVTADIWPTPGYTGKVRARLRDTEGRQYVSEELDVCQVSDAADTEK</sequence>
<organism evidence="2 3">
    <name type="scientific">Stenotrophomonas oahuensis</name>
    <dbReference type="NCBI Taxonomy" id="3003271"/>
    <lineage>
        <taxon>Bacteria</taxon>
        <taxon>Pseudomonadati</taxon>
        <taxon>Pseudomonadota</taxon>
        <taxon>Gammaproteobacteria</taxon>
        <taxon>Lysobacterales</taxon>
        <taxon>Lysobacteraceae</taxon>
        <taxon>Stenotrophomonas</taxon>
    </lineage>
</organism>
<evidence type="ECO:0000256" key="1">
    <source>
        <dbReference type="SAM" id="SignalP"/>
    </source>
</evidence>
<proteinExistence type="predicted"/>
<dbReference type="EMBL" id="CP115541">
    <property type="protein sequence ID" value="WNH54212.1"/>
    <property type="molecule type" value="Genomic_DNA"/>
</dbReference>